<dbReference type="InterPro" id="IPR050122">
    <property type="entry name" value="RTK"/>
</dbReference>
<dbReference type="InterPro" id="IPR002889">
    <property type="entry name" value="WSC_carb-bd"/>
</dbReference>
<dbReference type="Pfam" id="PF01822">
    <property type="entry name" value="WSC"/>
    <property type="match status" value="1"/>
</dbReference>
<dbReference type="SUPFAM" id="SSF49265">
    <property type="entry name" value="Fibronectin type III"/>
    <property type="match status" value="1"/>
</dbReference>
<dbReference type="PANTHER" id="PTHR24416:SF622">
    <property type="entry name" value="PROTEIN KINASE DOMAIN-CONTAINING PROTEIN"/>
    <property type="match status" value="1"/>
</dbReference>
<keyword evidence="4 7" id="KW-1133">Transmembrane helix</keyword>
<dbReference type="PROSITE" id="PS50011">
    <property type="entry name" value="PROTEIN_KINASE_DOM"/>
    <property type="match status" value="1"/>
</dbReference>
<dbReference type="Gene3D" id="1.10.510.10">
    <property type="entry name" value="Transferase(Phosphotransferase) domain 1"/>
    <property type="match status" value="1"/>
</dbReference>
<evidence type="ECO:0000256" key="3">
    <source>
        <dbReference type="ARBA" id="ARBA00022729"/>
    </source>
</evidence>
<evidence type="ECO:0000256" key="8">
    <source>
        <dbReference type="SAM" id="SignalP"/>
    </source>
</evidence>
<comment type="caution">
    <text evidence="12">The sequence shown here is derived from an EMBL/GenBank/DDBJ whole genome shotgun (WGS) entry which is preliminary data.</text>
</comment>
<evidence type="ECO:0000313" key="12">
    <source>
        <dbReference type="EMBL" id="KAF7989711.1"/>
    </source>
</evidence>
<keyword evidence="3 8" id="KW-0732">Signal</keyword>
<proteinExistence type="predicted"/>
<evidence type="ECO:0000259" key="11">
    <source>
        <dbReference type="PROSITE" id="PS51212"/>
    </source>
</evidence>
<protein>
    <recommendedName>
        <fullName evidence="14">Tyrosine-protein kinase Wsck</fullName>
    </recommendedName>
</protein>
<feature type="signal peptide" evidence="8">
    <location>
        <begin position="1"/>
        <end position="18"/>
    </location>
</feature>
<dbReference type="Pfam" id="PF07714">
    <property type="entry name" value="PK_Tyr_Ser-Thr"/>
    <property type="match status" value="1"/>
</dbReference>
<keyword evidence="13" id="KW-1185">Reference proteome</keyword>
<dbReference type="InterPro" id="IPR057598">
    <property type="entry name" value="Fn3_PTPRU"/>
</dbReference>
<dbReference type="Pfam" id="PF00041">
    <property type="entry name" value="fn3"/>
    <property type="match status" value="1"/>
</dbReference>
<dbReference type="OrthoDB" id="9943809at2759"/>
<dbReference type="GO" id="GO:0007169">
    <property type="term" value="P:cell surface receptor protein tyrosine kinase signaling pathway"/>
    <property type="evidence" value="ECO:0007669"/>
    <property type="project" value="TreeGrafter"/>
</dbReference>
<evidence type="ECO:0000259" key="10">
    <source>
        <dbReference type="PROSITE" id="PS50853"/>
    </source>
</evidence>
<accession>A0A834XMX9</accession>
<dbReference type="AlphaFoldDB" id="A0A834XMX9"/>
<dbReference type="Proteomes" id="UP000639338">
    <property type="component" value="Unassembled WGS sequence"/>
</dbReference>
<reference evidence="12 13" key="1">
    <citation type="submission" date="2020-08" db="EMBL/GenBank/DDBJ databases">
        <title>Aphidius gifuensis genome sequencing and assembly.</title>
        <authorList>
            <person name="Du Z."/>
        </authorList>
    </citation>
    <scope>NUCLEOTIDE SEQUENCE [LARGE SCALE GENOMIC DNA]</scope>
    <source>
        <strain evidence="12">YNYX2018</strain>
        <tissue evidence="12">Adults</tissue>
    </source>
</reference>
<keyword evidence="2 7" id="KW-0812">Transmembrane</keyword>
<feature type="domain" description="Protein kinase" evidence="9">
    <location>
        <begin position="446"/>
        <end position="712"/>
    </location>
</feature>
<keyword evidence="5 7" id="KW-0472">Membrane</keyword>
<feature type="transmembrane region" description="Helical" evidence="7">
    <location>
        <begin position="363"/>
        <end position="385"/>
    </location>
</feature>
<comment type="subcellular location">
    <subcellularLocation>
        <location evidence="1">Membrane</location>
        <topology evidence="1">Single-pass type I membrane protein</topology>
    </subcellularLocation>
</comment>
<evidence type="ECO:0000256" key="6">
    <source>
        <dbReference type="ARBA" id="ARBA00023180"/>
    </source>
</evidence>
<evidence type="ECO:0008006" key="14">
    <source>
        <dbReference type="Google" id="ProtNLM"/>
    </source>
</evidence>
<dbReference type="GO" id="GO:0005886">
    <property type="term" value="C:plasma membrane"/>
    <property type="evidence" value="ECO:0007669"/>
    <property type="project" value="TreeGrafter"/>
</dbReference>
<dbReference type="SMART" id="SM00060">
    <property type="entry name" value="FN3"/>
    <property type="match status" value="1"/>
</dbReference>
<dbReference type="GO" id="GO:0043235">
    <property type="term" value="C:receptor complex"/>
    <property type="evidence" value="ECO:0007669"/>
    <property type="project" value="TreeGrafter"/>
</dbReference>
<dbReference type="PROSITE" id="PS51212">
    <property type="entry name" value="WSC"/>
    <property type="match status" value="1"/>
</dbReference>
<dbReference type="EMBL" id="JACMRX010000005">
    <property type="protein sequence ID" value="KAF7989711.1"/>
    <property type="molecule type" value="Genomic_DNA"/>
</dbReference>
<dbReference type="InterPro" id="IPR000719">
    <property type="entry name" value="Prot_kinase_dom"/>
</dbReference>
<evidence type="ECO:0000256" key="4">
    <source>
        <dbReference type="ARBA" id="ARBA00022989"/>
    </source>
</evidence>
<dbReference type="GO" id="GO:0004714">
    <property type="term" value="F:transmembrane receptor protein tyrosine kinase activity"/>
    <property type="evidence" value="ECO:0007669"/>
    <property type="project" value="TreeGrafter"/>
</dbReference>
<dbReference type="InterPro" id="IPR013783">
    <property type="entry name" value="Ig-like_fold"/>
</dbReference>
<evidence type="ECO:0000259" key="9">
    <source>
        <dbReference type="PROSITE" id="PS50011"/>
    </source>
</evidence>
<keyword evidence="6" id="KW-0325">Glycoprotein</keyword>
<evidence type="ECO:0000256" key="2">
    <source>
        <dbReference type="ARBA" id="ARBA00022692"/>
    </source>
</evidence>
<name>A0A834XMX9_APHGI</name>
<evidence type="ECO:0000256" key="1">
    <source>
        <dbReference type="ARBA" id="ARBA00004479"/>
    </source>
</evidence>
<evidence type="ECO:0000313" key="13">
    <source>
        <dbReference type="Proteomes" id="UP000639338"/>
    </source>
</evidence>
<feature type="domain" description="WSC" evidence="11">
    <location>
        <begin position="22"/>
        <end position="111"/>
    </location>
</feature>
<dbReference type="GO" id="GO:0005524">
    <property type="term" value="F:ATP binding"/>
    <property type="evidence" value="ECO:0007669"/>
    <property type="project" value="InterPro"/>
</dbReference>
<dbReference type="Gene3D" id="2.60.40.10">
    <property type="entry name" value="Immunoglobulins"/>
    <property type="match status" value="2"/>
</dbReference>
<evidence type="ECO:0000256" key="5">
    <source>
        <dbReference type="ARBA" id="ARBA00023136"/>
    </source>
</evidence>
<dbReference type="PROSITE" id="PS50853">
    <property type="entry name" value="FN3"/>
    <property type="match status" value="1"/>
</dbReference>
<feature type="chain" id="PRO_5032932704" description="Tyrosine-protein kinase Wsck" evidence="8">
    <location>
        <begin position="19"/>
        <end position="718"/>
    </location>
</feature>
<dbReference type="PANTHER" id="PTHR24416">
    <property type="entry name" value="TYROSINE-PROTEIN KINASE RECEPTOR"/>
    <property type="match status" value="1"/>
</dbReference>
<gene>
    <name evidence="12" type="ORF">HCN44_008385</name>
</gene>
<organism evidence="12 13">
    <name type="scientific">Aphidius gifuensis</name>
    <name type="common">Parasitoid wasp</name>
    <dbReference type="NCBI Taxonomy" id="684658"/>
    <lineage>
        <taxon>Eukaryota</taxon>
        <taxon>Metazoa</taxon>
        <taxon>Ecdysozoa</taxon>
        <taxon>Arthropoda</taxon>
        <taxon>Hexapoda</taxon>
        <taxon>Insecta</taxon>
        <taxon>Pterygota</taxon>
        <taxon>Neoptera</taxon>
        <taxon>Endopterygota</taxon>
        <taxon>Hymenoptera</taxon>
        <taxon>Apocrita</taxon>
        <taxon>Ichneumonoidea</taxon>
        <taxon>Braconidae</taxon>
        <taxon>Aphidiinae</taxon>
        <taxon>Aphidius</taxon>
    </lineage>
</organism>
<evidence type="ECO:0000256" key="7">
    <source>
        <dbReference type="SAM" id="Phobius"/>
    </source>
</evidence>
<dbReference type="InterPro" id="IPR003961">
    <property type="entry name" value="FN3_dom"/>
</dbReference>
<feature type="domain" description="Fibronectin type-III" evidence="10">
    <location>
        <begin position="117"/>
        <end position="216"/>
    </location>
</feature>
<dbReference type="InterPro" id="IPR011009">
    <property type="entry name" value="Kinase-like_dom_sf"/>
</dbReference>
<dbReference type="CDD" id="cd00063">
    <property type="entry name" value="FN3"/>
    <property type="match status" value="1"/>
</dbReference>
<sequence length="718" mass="80934">MLKINIIILLLFSSLALAQQQDEDYLGCFKVLPEDIESATMGYHTASAPPDCKTECRKRYFMYSGLMGGQQCYCINKYRQHEPSNNCTMPCIIDALELCGSQDSMSVYKTGQLGPSPPRQLKVTKSQQKSLNVSWQPPDMLNGNVTSYTLHVVAVKTYASYPLFPTVSQVQGGSSENTVLTNLQPGTKYNISITATNEKGESDPANITAWTLIGPPDIPQTPKIIDRTDTTITVELQKGINQNGPLTSYQIVVVYPGTIPPINHSFSYVNYNIAKRDYLPYYITAEIPAEDFDKYNKKFIVGDGEKIGNYYNAPLKKPFDNPQIGMVLVSKNHDEIQYSYSNNNGNAYINKNFHNTNKQSTKIILTIAIVILGGLLLVSVVVYFFMRYRHEQKRITKLPEHQELTLQGPIYEVDNVAYIPEDIPERPNHYQDLKTKVWSIPKNFLNVEQMAIKRGRFGSIHMGTVQDKNGKLSQSIIHCISDQSMRASEKKNMLRELDICIKAGTMKFISSFIGNCETPNTLYIVFESPPYTLKNKLLGARSGENFPTEKILPIGSSIAMGLSYLESHKIIHSHLCARSIGLTDDFIPKIMGYGIGKYAIEDVKLARWTAPERFGHKKHIPGVVWSFGVVIWEMMSMGGTPYADLNDETDVEEAVVEKHIRLPQLRDMTDPLYEVLLSCWQDNYDERPGFDELSRLDTLSLVPITAITEPYLAELELN</sequence>
<dbReference type="SMART" id="SM00321">
    <property type="entry name" value="WSC"/>
    <property type="match status" value="1"/>
</dbReference>
<dbReference type="InterPro" id="IPR001245">
    <property type="entry name" value="Ser-Thr/Tyr_kinase_cat_dom"/>
</dbReference>
<dbReference type="SUPFAM" id="SSF56112">
    <property type="entry name" value="Protein kinase-like (PK-like)"/>
    <property type="match status" value="1"/>
</dbReference>
<dbReference type="InterPro" id="IPR036116">
    <property type="entry name" value="FN3_sf"/>
</dbReference>
<dbReference type="Pfam" id="PF23144">
    <property type="entry name" value="Fn3_PTPRU"/>
    <property type="match status" value="1"/>
</dbReference>